<dbReference type="InterPro" id="IPR007329">
    <property type="entry name" value="FMN-bd"/>
</dbReference>
<dbReference type="PIRSF" id="PIRSF006091">
    <property type="entry name" value="E_trnsport_RnfG"/>
    <property type="match status" value="1"/>
</dbReference>
<evidence type="ECO:0000259" key="8">
    <source>
        <dbReference type="SMART" id="SM00900"/>
    </source>
</evidence>
<evidence type="ECO:0000313" key="9">
    <source>
        <dbReference type="EMBL" id="PCK30218.1"/>
    </source>
</evidence>
<feature type="chain" id="PRO_5012698251" description="Ion-translocating oxidoreductase complex subunit G" evidence="7">
    <location>
        <begin position="26"/>
        <end position="211"/>
    </location>
</feature>
<keyword evidence="4 6" id="KW-0288">FMN</keyword>
<dbReference type="NCBIfam" id="NF002519">
    <property type="entry name" value="PRK01908.1"/>
    <property type="match status" value="1"/>
</dbReference>
<comment type="caution">
    <text evidence="9">The sequence shown here is derived from an EMBL/GenBank/DDBJ whole genome shotgun (WGS) entry which is preliminary data.</text>
</comment>
<keyword evidence="6" id="KW-0812">Transmembrane</keyword>
<keyword evidence="6" id="KW-1003">Cell membrane</keyword>
<accession>A0A2A5JLB0</accession>
<keyword evidence="1 6" id="KW-0813">Transport</keyword>
<dbReference type="EC" id="7.-.-.-" evidence="6"/>
<proteinExistence type="inferred from homology"/>
<dbReference type="EMBL" id="NKHF01000091">
    <property type="protein sequence ID" value="PCK30218.1"/>
    <property type="molecule type" value="Genomic_DNA"/>
</dbReference>
<comment type="subunit">
    <text evidence="6">The complex is composed of six subunits: RnfA, RnfB, RnfC, RnfD, RnfE and RnfG.</text>
</comment>
<comment type="cofactor">
    <cofactor evidence="6">
        <name>FMN</name>
        <dbReference type="ChEBI" id="CHEBI:58210"/>
    </cofactor>
</comment>
<organism evidence="9 10">
    <name type="scientific">Pseudoalteromonas piscicida</name>
    <dbReference type="NCBI Taxonomy" id="43662"/>
    <lineage>
        <taxon>Bacteria</taxon>
        <taxon>Pseudomonadati</taxon>
        <taxon>Pseudomonadota</taxon>
        <taxon>Gammaproteobacteria</taxon>
        <taxon>Alteromonadales</taxon>
        <taxon>Pseudoalteromonadaceae</taxon>
        <taxon>Pseudoalteromonas</taxon>
    </lineage>
</organism>
<feature type="modified residue" description="FMN phosphoryl threonine" evidence="6">
    <location>
        <position position="176"/>
    </location>
</feature>
<evidence type="ECO:0000256" key="7">
    <source>
        <dbReference type="SAM" id="SignalP"/>
    </source>
</evidence>
<keyword evidence="6" id="KW-1133">Transmembrane helix</keyword>
<name>A0A2A5JLB0_PSEO7</name>
<dbReference type="GO" id="GO:0005886">
    <property type="term" value="C:plasma membrane"/>
    <property type="evidence" value="ECO:0007669"/>
    <property type="project" value="UniProtKB-SubCell"/>
</dbReference>
<evidence type="ECO:0000313" key="10">
    <source>
        <dbReference type="Proteomes" id="UP000228621"/>
    </source>
</evidence>
<comment type="similarity">
    <text evidence="6">Belongs to the RnfG family.</text>
</comment>
<dbReference type="HAMAP" id="MF_00479">
    <property type="entry name" value="RsxG_RnfG"/>
    <property type="match status" value="1"/>
</dbReference>
<dbReference type="GO" id="GO:0022900">
    <property type="term" value="P:electron transport chain"/>
    <property type="evidence" value="ECO:0007669"/>
    <property type="project" value="UniProtKB-UniRule"/>
</dbReference>
<evidence type="ECO:0000256" key="5">
    <source>
        <dbReference type="ARBA" id="ARBA00022982"/>
    </source>
</evidence>
<evidence type="ECO:0000256" key="6">
    <source>
        <dbReference type="HAMAP-Rule" id="MF_00479"/>
    </source>
</evidence>
<dbReference type="RefSeq" id="WP_099643538.1">
    <property type="nucleotide sequence ID" value="NZ_NKHF01000091.1"/>
</dbReference>
<dbReference type="GO" id="GO:0009055">
    <property type="term" value="F:electron transfer activity"/>
    <property type="evidence" value="ECO:0007669"/>
    <property type="project" value="InterPro"/>
</dbReference>
<comment type="subcellular location">
    <subcellularLocation>
        <location evidence="6">Cell inner membrane</location>
        <topology evidence="6">Single-pass membrane protein</topology>
    </subcellularLocation>
</comment>
<dbReference type="Pfam" id="PF04205">
    <property type="entry name" value="FMN_bind"/>
    <property type="match status" value="1"/>
</dbReference>
<keyword evidence="5 6" id="KW-0249">Electron transport</keyword>
<feature type="signal peptide" evidence="7">
    <location>
        <begin position="1"/>
        <end position="25"/>
    </location>
</feature>
<dbReference type="GO" id="GO:0010181">
    <property type="term" value="F:FMN binding"/>
    <property type="evidence" value="ECO:0007669"/>
    <property type="project" value="InterPro"/>
</dbReference>
<evidence type="ECO:0000256" key="3">
    <source>
        <dbReference type="ARBA" id="ARBA00022630"/>
    </source>
</evidence>
<keyword evidence="2 6" id="KW-0597">Phosphoprotein</keyword>
<sequence length="211" mass="22696">MIIQSMQKNGLILAAFALATTGAVALINDLTKDKIASQEQQHLMQLLSQVIAADKYDNTLYLDCTISNALELGPGGPHTIYRARLNGEPSALLVRHITPKGYSGNIDVLTAVDRQGLISGVRVTRHEETPGLGDKVELAKSAWVTTFNGVQVEGEADPKMNVKKDGGQFDSFTGATITPRAVVTSVNQAAWFAKTHFDALFNAPNTCEVSQ</sequence>
<dbReference type="SMART" id="SM00900">
    <property type="entry name" value="FMN_bind"/>
    <property type="match status" value="1"/>
</dbReference>
<dbReference type="NCBIfam" id="TIGR01947">
    <property type="entry name" value="rnfG"/>
    <property type="match status" value="1"/>
</dbReference>
<feature type="domain" description="FMN-binding" evidence="8">
    <location>
        <begin position="101"/>
        <end position="193"/>
    </location>
</feature>
<dbReference type="Proteomes" id="UP000228621">
    <property type="component" value="Unassembled WGS sequence"/>
</dbReference>
<evidence type="ECO:0000256" key="2">
    <source>
        <dbReference type="ARBA" id="ARBA00022553"/>
    </source>
</evidence>
<keyword evidence="6" id="KW-0997">Cell inner membrane</keyword>
<keyword evidence="3 6" id="KW-0285">Flavoprotein</keyword>
<reference evidence="10" key="1">
    <citation type="journal article" date="2019" name="Genome Announc.">
        <title>Draft Genome Sequence of Pseudoalteromonas piscicida Strain 36Y ROTHPW, an Hypersaline Seawater Isolate from the South Coast of Sonora, Mexico.</title>
        <authorList>
            <person name="Sanchez-Diaz R."/>
            <person name="Molina-Garza Z.J."/>
            <person name="Cruz-Suarez L.E."/>
            <person name="Selvin J."/>
            <person name="Kiran G.S."/>
            <person name="Ibarra-Gamez J.C."/>
            <person name="Gomez-Gil B."/>
            <person name="Galaviz-Silva L."/>
        </authorList>
    </citation>
    <scope>NUCLEOTIDE SEQUENCE [LARGE SCALE GENOMIC DNA]</scope>
    <source>
        <strain evidence="10">36Y_RITHPW</strain>
    </source>
</reference>
<keyword evidence="10" id="KW-1185">Reference proteome</keyword>
<dbReference type="InterPro" id="IPR010209">
    <property type="entry name" value="Ion_transpt_RnfG/RsxG"/>
</dbReference>
<keyword evidence="7" id="KW-0732">Signal</keyword>
<keyword evidence="6" id="KW-1278">Translocase</keyword>
<dbReference type="OrthoDB" id="9784165at2"/>
<protein>
    <recommendedName>
        <fullName evidence="6">Ion-translocating oxidoreductase complex subunit G</fullName>
        <ecNumber evidence="6">7.-.-.-</ecNumber>
    </recommendedName>
    <alternativeName>
        <fullName evidence="6">Rnf electron transport complex subunit G</fullName>
    </alternativeName>
</protein>
<keyword evidence="6" id="KW-0472">Membrane</keyword>
<comment type="function">
    <text evidence="6">Part of a membrane-bound complex that couples electron transfer with translocation of ions across the membrane.</text>
</comment>
<dbReference type="AlphaFoldDB" id="A0A2A5JLB0"/>
<dbReference type="PANTHER" id="PTHR36118:SF1">
    <property type="entry name" value="ION-TRANSLOCATING OXIDOREDUCTASE COMPLEX SUBUNIT G"/>
    <property type="match status" value="1"/>
</dbReference>
<dbReference type="PANTHER" id="PTHR36118">
    <property type="entry name" value="ION-TRANSLOCATING OXIDOREDUCTASE COMPLEX SUBUNIT G"/>
    <property type="match status" value="1"/>
</dbReference>
<evidence type="ECO:0000256" key="4">
    <source>
        <dbReference type="ARBA" id="ARBA00022643"/>
    </source>
</evidence>
<gene>
    <name evidence="6" type="primary">rnfG</name>
    <name evidence="9" type="ORF">CEX98_18715</name>
</gene>
<evidence type="ECO:0000256" key="1">
    <source>
        <dbReference type="ARBA" id="ARBA00022448"/>
    </source>
</evidence>